<dbReference type="InterPro" id="IPR051791">
    <property type="entry name" value="Pra-immunoreactive"/>
</dbReference>
<evidence type="ECO:0000256" key="5">
    <source>
        <dbReference type="ARBA" id="ARBA00023136"/>
    </source>
</evidence>
<feature type="domain" description="RDD" evidence="6">
    <location>
        <begin position="26"/>
        <end position="161"/>
    </location>
</feature>
<keyword evidence="5" id="KW-0472">Membrane</keyword>
<dbReference type="EMBL" id="JBEZAM010000001">
    <property type="protein sequence ID" value="MEU7291705.1"/>
    <property type="molecule type" value="Genomic_DNA"/>
</dbReference>
<keyword evidence="8" id="KW-1185">Reference proteome</keyword>
<reference evidence="7 8" key="1">
    <citation type="submission" date="2024-06" db="EMBL/GenBank/DDBJ databases">
        <title>The Natural Products Discovery Center: Release of the First 8490 Sequenced Strains for Exploring Actinobacteria Biosynthetic Diversity.</title>
        <authorList>
            <person name="Kalkreuter E."/>
            <person name="Kautsar S.A."/>
            <person name="Yang D."/>
            <person name="Bader C.D."/>
            <person name="Teijaro C.N."/>
            <person name="Fluegel L."/>
            <person name="Davis C.M."/>
            <person name="Simpson J.R."/>
            <person name="Lauterbach L."/>
            <person name="Steele A.D."/>
            <person name="Gui C."/>
            <person name="Meng S."/>
            <person name="Li G."/>
            <person name="Viehrig K."/>
            <person name="Ye F."/>
            <person name="Su P."/>
            <person name="Kiefer A.F."/>
            <person name="Nichols A."/>
            <person name="Cepeda A.J."/>
            <person name="Yan W."/>
            <person name="Fan B."/>
            <person name="Jiang Y."/>
            <person name="Adhikari A."/>
            <person name="Zheng C.-J."/>
            <person name="Schuster L."/>
            <person name="Cowan T.M."/>
            <person name="Smanski M.J."/>
            <person name="Chevrette M.G."/>
            <person name="De Carvalho L.P.S."/>
            <person name="Shen B."/>
        </authorList>
    </citation>
    <scope>NUCLEOTIDE SEQUENCE [LARGE SCALE GENOMIC DNA]</scope>
    <source>
        <strain evidence="7 8">NPDC045705</strain>
    </source>
</reference>
<dbReference type="PANTHER" id="PTHR36115">
    <property type="entry name" value="PROLINE-RICH ANTIGEN HOMOLOG-RELATED"/>
    <property type="match status" value="1"/>
</dbReference>
<keyword evidence="3" id="KW-0812">Transmembrane</keyword>
<evidence type="ECO:0000259" key="6">
    <source>
        <dbReference type="Pfam" id="PF06271"/>
    </source>
</evidence>
<proteinExistence type="predicted"/>
<dbReference type="RefSeq" id="WP_359202775.1">
    <property type="nucleotide sequence ID" value="NZ_JBEZAM010000001.1"/>
</dbReference>
<keyword evidence="2" id="KW-1003">Cell membrane</keyword>
<evidence type="ECO:0000256" key="2">
    <source>
        <dbReference type="ARBA" id="ARBA00022475"/>
    </source>
</evidence>
<protein>
    <submittedName>
        <fullName evidence="7">RDD family protein</fullName>
    </submittedName>
</protein>
<dbReference type="Proteomes" id="UP001551210">
    <property type="component" value="Unassembled WGS sequence"/>
</dbReference>
<comment type="subcellular location">
    <subcellularLocation>
        <location evidence="1">Cell membrane</location>
        <topology evidence="1">Multi-pass membrane protein</topology>
    </subcellularLocation>
</comment>
<keyword evidence="4" id="KW-1133">Transmembrane helix</keyword>
<evidence type="ECO:0000256" key="3">
    <source>
        <dbReference type="ARBA" id="ARBA00022692"/>
    </source>
</evidence>
<dbReference type="Pfam" id="PF06271">
    <property type="entry name" value="RDD"/>
    <property type="match status" value="1"/>
</dbReference>
<organism evidence="7 8">
    <name type="scientific">Streptomyces exfoliatus</name>
    <name type="common">Streptomyces hydrogenans</name>
    <dbReference type="NCBI Taxonomy" id="1905"/>
    <lineage>
        <taxon>Bacteria</taxon>
        <taxon>Bacillati</taxon>
        <taxon>Actinomycetota</taxon>
        <taxon>Actinomycetes</taxon>
        <taxon>Kitasatosporales</taxon>
        <taxon>Streptomycetaceae</taxon>
        <taxon>Streptomyces</taxon>
    </lineage>
</organism>
<dbReference type="PANTHER" id="PTHR36115:SF4">
    <property type="entry name" value="MEMBRANE PROTEIN"/>
    <property type="match status" value="1"/>
</dbReference>
<comment type="caution">
    <text evidence="7">The sequence shown here is derived from an EMBL/GenBank/DDBJ whole genome shotgun (WGS) entry which is preliminary data.</text>
</comment>
<sequence length="168" mass="17821">MMSGGDLGPLPVVGERVRPRAVPGAPAGVMRRCVAVAVDLPVAVVVLLGPLLGLDRMLEAFAVPDDAVRTVWRVAVGVWPLAFVLGYSPVCVSRWGGTLGKRVLGMEVVRVRDGGRLGYGPAVLRHVTNLVANLVPVFLVPHVSAMTLSPKRQGFHDRAAGSAVIHRR</sequence>
<evidence type="ECO:0000256" key="1">
    <source>
        <dbReference type="ARBA" id="ARBA00004651"/>
    </source>
</evidence>
<accession>A0ABV3CNC6</accession>
<dbReference type="InterPro" id="IPR010432">
    <property type="entry name" value="RDD"/>
</dbReference>
<evidence type="ECO:0000256" key="4">
    <source>
        <dbReference type="ARBA" id="ARBA00022989"/>
    </source>
</evidence>
<gene>
    <name evidence="7" type="ORF">AB0A76_00635</name>
</gene>
<evidence type="ECO:0000313" key="7">
    <source>
        <dbReference type="EMBL" id="MEU7291705.1"/>
    </source>
</evidence>
<evidence type="ECO:0000313" key="8">
    <source>
        <dbReference type="Proteomes" id="UP001551210"/>
    </source>
</evidence>
<name>A0ABV3CNC6_STREX</name>